<feature type="compositionally biased region" description="Basic and acidic residues" evidence="1">
    <location>
        <begin position="294"/>
        <end position="318"/>
    </location>
</feature>
<dbReference type="AlphaFoldDB" id="A0A8H5Y2I0"/>
<proteinExistence type="predicted"/>
<feature type="region of interest" description="Disordered" evidence="1">
    <location>
        <begin position="292"/>
        <end position="318"/>
    </location>
</feature>
<gene>
    <name evidence="2" type="ORF">FMUND_12755</name>
</gene>
<evidence type="ECO:0000256" key="1">
    <source>
        <dbReference type="SAM" id="MobiDB-lite"/>
    </source>
</evidence>
<dbReference type="EMBL" id="JAAOAN010000534">
    <property type="protein sequence ID" value="KAF5703996.1"/>
    <property type="molecule type" value="Genomic_DNA"/>
</dbReference>
<dbReference type="OrthoDB" id="5096069at2759"/>
<name>A0A8H5Y2I0_9HYPO</name>
<keyword evidence="3" id="KW-1185">Reference proteome</keyword>
<organism evidence="2 3">
    <name type="scientific">Fusarium mundagurra</name>
    <dbReference type="NCBI Taxonomy" id="1567541"/>
    <lineage>
        <taxon>Eukaryota</taxon>
        <taxon>Fungi</taxon>
        <taxon>Dikarya</taxon>
        <taxon>Ascomycota</taxon>
        <taxon>Pezizomycotina</taxon>
        <taxon>Sordariomycetes</taxon>
        <taxon>Hypocreomycetidae</taxon>
        <taxon>Hypocreales</taxon>
        <taxon>Nectriaceae</taxon>
        <taxon>Fusarium</taxon>
        <taxon>Fusarium fujikuroi species complex</taxon>
    </lineage>
</organism>
<dbReference type="Proteomes" id="UP000544331">
    <property type="component" value="Unassembled WGS sequence"/>
</dbReference>
<evidence type="ECO:0000313" key="2">
    <source>
        <dbReference type="EMBL" id="KAF5703996.1"/>
    </source>
</evidence>
<protein>
    <submittedName>
        <fullName evidence="2">Uncharacterized protein</fullName>
    </submittedName>
</protein>
<accession>A0A8H5Y2I0</accession>
<sequence length="351" mass="39550">MRFQWKDKKGIIWSVDDVTFKPGWDLDRAEFEAKLAYDTYWGSESEQYIHLGTSPTQTPSLPKLLGLLVRTSSLMMQFVAQLPSSQRRLLFVFSPRTNGFANLQRVTQPESFGIDTSHRTAGKADHTLAKFLNGITARKFEETHPTHVPGSISKFARGIAKGNPKEWPDGMHAWREKLNDPDAFAVNIVKHKKAISQLMEHAVSRIDLAIGTPVALVEFAHHTTHNKNRIFRPAKPSSPGIHVTGTEARFRSEDLKPLKPLKLSEDSRLSVSAWSLVFCHLTGPQYLLSLAEHPMPRKREPQRSPRTKEKAEAREKGESACLTVTVAKGSALRLQWKDIKETIEGIEKATF</sequence>
<comment type="caution">
    <text evidence="2">The sequence shown here is derived from an EMBL/GenBank/DDBJ whole genome shotgun (WGS) entry which is preliminary data.</text>
</comment>
<evidence type="ECO:0000313" key="3">
    <source>
        <dbReference type="Proteomes" id="UP000544331"/>
    </source>
</evidence>
<reference evidence="2 3" key="1">
    <citation type="submission" date="2020-05" db="EMBL/GenBank/DDBJ databases">
        <title>Identification and distribution of gene clusters putatively required for synthesis of sphingolipid metabolism inhibitors in phylogenetically diverse species of the filamentous fungus Fusarium.</title>
        <authorList>
            <person name="Kim H.-S."/>
            <person name="Busman M."/>
            <person name="Brown D.W."/>
            <person name="Divon H."/>
            <person name="Uhlig S."/>
            <person name="Proctor R.H."/>
        </authorList>
    </citation>
    <scope>NUCLEOTIDE SEQUENCE [LARGE SCALE GENOMIC DNA]</scope>
    <source>
        <strain evidence="2 3">NRRL 66235</strain>
    </source>
</reference>